<evidence type="ECO:0000313" key="1">
    <source>
        <dbReference type="EMBL" id="MFD2216184.1"/>
    </source>
</evidence>
<evidence type="ECO:0000313" key="2">
    <source>
        <dbReference type="Proteomes" id="UP001597318"/>
    </source>
</evidence>
<protein>
    <recommendedName>
        <fullName evidence="3">Spore coat protein</fullName>
    </recommendedName>
</protein>
<organism evidence="1 2">
    <name type="scientific">Metabacillus endolithicus</name>
    <dbReference type="NCBI Taxonomy" id="1535204"/>
    <lineage>
        <taxon>Bacteria</taxon>
        <taxon>Bacillati</taxon>
        <taxon>Bacillota</taxon>
        <taxon>Bacilli</taxon>
        <taxon>Bacillales</taxon>
        <taxon>Bacillaceae</taxon>
        <taxon>Metabacillus</taxon>
    </lineage>
</organism>
<proteinExistence type="predicted"/>
<gene>
    <name evidence="1" type="ORF">ACFSKK_21150</name>
</gene>
<dbReference type="EMBL" id="JBHUIK010000006">
    <property type="protein sequence ID" value="MFD2216184.1"/>
    <property type="molecule type" value="Genomic_DNA"/>
</dbReference>
<sequence>MRIPAADLGLMAQHLATHEGVIHQFKQDYMIVQNPSLKKVLYTSITVMRNHVRVMLALIDPNQTGPKHLPDLHEQQQMSFAHVTLTEEEKKIALKARSTSKSMANNNFSSALMMKKANARQTHIEMALQQSKLQGMYDSIIQQAGGEFTPKATSKEQLLTVQNYLHVLNE</sequence>
<dbReference type="Proteomes" id="UP001597318">
    <property type="component" value="Unassembled WGS sequence"/>
</dbReference>
<accession>A0ABW5C4P0</accession>
<name>A0ABW5C4P0_9BACI</name>
<comment type="caution">
    <text evidence="1">The sequence shown here is derived from an EMBL/GenBank/DDBJ whole genome shotgun (WGS) entry which is preliminary data.</text>
</comment>
<dbReference type="RefSeq" id="WP_247339738.1">
    <property type="nucleotide sequence ID" value="NZ_CP095550.1"/>
</dbReference>
<reference evidence="2" key="1">
    <citation type="journal article" date="2019" name="Int. J. Syst. Evol. Microbiol.">
        <title>The Global Catalogue of Microorganisms (GCM) 10K type strain sequencing project: providing services to taxonomists for standard genome sequencing and annotation.</title>
        <authorList>
            <consortium name="The Broad Institute Genomics Platform"/>
            <consortium name="The Broad Institute Genome Sequencing Center for Infectious Disease"/>
            <person name="Wu L."/>
            <person name="Ma J."/>
        </authorList>
    </citation>
    <scope>NUCLEOTIDE SEQUENCE [LARGE SCALE GENOMIC DNA]</scope>
    <source>
        <strain evidence="2">CGMCC 1.15474</strain>
    </source>
</reference>
<keyword evidence="2" id="KW-1185">Reference proteome</keyword>
<evidence type="ECO:0008006" key="3">
    <source>
        <dbReference type="Google" id="ProtNLM"/>
    </source>
</evidence>